<keyword evidence="3 8" id="KW-0791">Threonine biosynthesis</keyword>
<dbReference type="PANTHER" id="PTHR21064">
    <property type="entry name" value="AMINOGLYCOSIDE PHOSPHOTRANSFERASE DOMAIN-CONTAINING PROTEIN-RELATED"/>
    <property type="match status" value="1"/>
</dbReference>
<dbReference type="EC" id="2.7.1.39" evidence="8 9"/>
<dbReference type="HAMAP" id="MF_00301">
    <property type="entry name" value="Homoser_kinase_2"/>
    <property type="match status" value="1"/>
</dbReference>
<dbReference type="GO" id="GO:0005524">
    <property type="term" value="F:ATP binding"/>
    <property type="evidence" value="ECO:0007669"/>
    <property type="project" value="UniProtKB-KW"/>
</dbReference>
<dbReference type="InterPro" id="IPR002575">
    <property type="entry name" value="Aminoglycoside_PTrfase"/>
</dbReference>
<evidence type="ECO:0000256" key="7">
    <source>
        <dbReference type="ARBA" id="ARBA00038240"/>
    </source>
</evidence>
<comment type="pathway">
    <text evidence="8">Amino-acid biosynthesis; L-threonine biosynthesis; L-threonine from L-aspartate: step 4/5.</text>
</comment>
<reference evidence="11 12" key="1">
    <citation type="submission" date="2019-07" db="EMBL/GenBank/DDBJ databases">
        <title>Reinekea sp. strain SSH23 genome sequencing and assembly.</title>
        <authorList>
            <person name="Kim I."/>
        </authorList>
    </citation>
    <scope>NUCLEOTIDE SEQUENCE [LARGE SCALE GENOMIC DNA]</scope>
    <source>
        <strain evidence="11 12">SSH23</strain>
    </source>
</reference>
<dbReference type="NCBIfam" id="NF003558">
    <property type="entry name" value="PRK05231.1"/>
    <property type="match status" value="1"/>
</dbReference>
<keyword evidence="12" id="KW-1185">Reference proteome</keyword>
<evidence type="ECO:0000256" key="2">
    <source>
        <dbReference type="ARBA" id="ARBA00022679"/>
    </source>
</evidence>
<comment type="caution">
    <text evidence="11">The sequence shown here is derived from an EMBL/GenBank/DDBJ whole genome shotgun (WGS) entry which is preliminary data.</text>
</comment>
<keyword evidence="5 8" id="KW-0418">Kinase</keyword>
<dbReference type="UniPathway" id="UPA00050">
    <property type="reaction ID" value="UER00064"/>
</dbReference>
<gene>
    <name evidence="8" type="primary">thrB</name>
    <name evidence="11" type="ORF">FME95_07400</name>
</gene>
<evidence type="ECO:0000256" key="3">
    <source>
        <dbReference type="ARBA" id="ARBA00022697"/>
    </source>
</evidence>
<accession>A0A5C8ZB22</accession>
<dbReference type="EMBL" id="VKAD01000001">
    <property type="protein sequence ID" value="TXR54353.1"/>
    <property type="molecule type" value="Genomic_DNA"/>
</dbReference>
<keyword evidence="4 8" id="KW-0547">Nucleotide-binding</keyword>
<comment type="similarity">
    <text evidence="7 8">Belongs to the pseudomonas-type ThrB family.</text>
</comment>
<dbReference type="Gene3D" id="3.90.1200.10">
    <property type="match status" value="1"/>
</dbReference>
<evidence type="ECO:0000256" key="8">
    <source>
        <dbReference type="HAMAP-Rule" id="MF_00301"/>
    </source>
</evidence>
<evidence type="ECO:0000259" key="10">
    <source>
        <dbReference type="Pfam" id="PF01636"/>
    </source>
</evidence>
<evidence type="ECO:0000313" key="11">
    <source>
        <dbReference type="EMBL" id="TXR54353.1"/>
    </source>
</evidence>
<evidence type="ECO:0000256" key="6">
    <source>
        <dbReference type="ARBA" id="ARBA00022840"/>
    </source>
</evidence>
<dbReference type="InterPro" id="IPR005280">
    <property type="entry name" value="Homoserine_kinase_II"/>
</dbReference>
<organism evidence="11 12">
    <name type="scientific">Reinekea thalattae</name>
    <dbReference type="NCBI Taxonomy" id="2593301"/>
    <lineage>
        <taxon>Bacteria</taxon>
        <taxon>Pseudomonadati</taxon>
        <taxon>Pseudomonadota</taxon>
        <taxon>Gammaproteobacteria</taxon>
        <taxon>Oceanospirillales</taxon>
        <taxon>Saccharospirillaceae</taxon>
        <taxon>Reinekea</taxon>
    </lineage>
</organism>
<sequence length="313" mass="35073">MKVHSHQMSVYTELSSQEIAQLLTQFDLGDYKKHQGIKAGVENTNYFVTTSEHELVLTLFETLAAERLPFYLLLCEHLNQAGCAVPRPYRQNSGDILFSVKNKPAVLVERAPGGHIDNTEPYLEQISSGLAQVHLATANFEMSQDHSHGLAWIQHNAAELMASLPTQDQALLNQALAMFDQLPELPSGIIHADLFQDNALFDNGKISGIIDWYFAGYDSYALDIAITLNDWCLDDTGNYNRDYGDTFLTAYQHIRPLTLEEQQSIPLLQVQSATRFWLSRILAQRAHGESDDNITVKDPEIMKALLVNLIAAV</sequence>
<evidence type="ECO:0000256" key="9">
    <source>
        <dbReference type="NCBIfam" id="TIGR00938"/>
    </source>
</evidence>
<dbReference type="PANTHER" id="PTHR21064:SF6">
    <property type="entry name" value="AMINOGLYCOSIDE PHOSPHOTRANSFERASE DOMAIN-CONTAINING PROTEIN"/>
    <property type="match status" value="1"/>
</dbReference>
<dbReference type="InterPro" id="IPR011009">
    <property type="entry name" value="Kinase-like_dom_sf"/>
</dbReference>
<evidence type="ECO:0000256" key="4">
    <source>
        <dbReference type="ARBA" id="ARBA00022741"/>
    </source>
</evidence>
<keyword evidence="6 8" id="KW-0067">ATP-binding</keyword>
<dbReference type="RefSeq" id="WP_147713751.1">
    <property type="nucleotide sequence ID" value="NZ_VKAD01000001.1"/>
</dbReference>
<dbReference type="GO" id="GO:0009088">
    <property type="term" value="P:threonine biosynthetic process"/>
    <property type="evidence" value="ECO:0007669"/>
    <property type="project" value="UniProtKB-UniRule"/>
</dbReference>
<dbReference type="InterPro" id="IPR050249">
    <property type="entry name" value="Pseudomonas-type_ThrB"/>
</dbReference>
<protein>
    <recommendedName>
        <fullName evidence="8 9">Homoserine kinase</fullName>
        <shortName evidence="8">HK</shortName>
        <shortName evidence="8">HSK</shortName>
        <ecNumber evidence="8 9">2.7.1.39</ecNumber>
    </recommendedName>
</protein>
<dbReference type="OrthoDB" id="9777460at2"/>
<feature type="domain" description="Aminoglycoside phosphotransferase" evidence="10">
    <location>
        <begin position="35"/>
        <end position="257"/>
    </location>
</feature>
<dbReference type="AlphaFoldDB" id="A0A5C8ZB22"/>
<proteinExistence type="inferred from homology"/>
<dbReference type="Proteomes" id="UP000321764">
    <property type="component" value="Unassembled WGS sequence"/>
</dbReference>
<evidence type="ECO:0000256" key="1">
    <source>
        <dbReference type="ARBA" id="ARBA00022605"/>
    </source>
</evidence>
<dbReference type="GO" id="GO:0004413">
    <property type="term" value="F:homoserine kinase activity"/>
    <property type="evidence" value="ECO:0007669"/>
    <property type="project" value="UniProtKB-UniRule"/>
</dbReference>
<evidence type="ECO:0000256" key="5">
    <source>
        <dbReference type="ARBA" id="ARBA00022777"/>
    </source>
</evidence>
<keyword evidence="2 8" id="KW-0808">Transferase</keyword>
<name>A0A5C8ZB22_9GAMM</name>
<dbReference type="CDD" id="cd05153">
    <property type="entry name" value="HomoserineK_II"/>
    <property type="match status" value="1"/>
</dbReference>
<comment type="catalytic activity">
    <reaction evidence="8">
        <text>L-homoserine + ATP = O-phospho-L-homoserine + ADP + H(+)</text>
        <dbReference type="Rhea" id="RHEA:13985"/>
        <dbReference type="ChEBI" id="CHEBI:15378"/>
        <dbReference type="ChEBI" id="CHEBI:30616"/>
        <dbReference type="ChEBI" id="CHEBI:57476"/>
        <dbReference type="ChEBI" id="CHEBI:57590"/>
        <dbReference type="ChEBI" id="CHEBI:456216"/>
        <dbReference type="EC" id="2.7.1.39"/>
    </reaction>
</comment>
<dbReference type="Gene3D" id="3.30.200.20">
    <property type="entry name" value="Phosphorylase Kinase, domain 1"/>
    <property type="match status" value="1"/>
</dbReference>
<dbReference type="Pfam" id="PF01636">
    <property type="entry name" value="APH"/>
    <property type="match status" value="1"/>
</dbReference>
<dbReference type="SUPFAM" id="SSF56112">
    <property type="entry name" value="Protein kinase-like (PK-like)"/>
    <property type="match status" value="1"/>
</dbReference>
<dbReference type="NCBIfam" id="TIGR00938">
    <property type="entry name" value="thrB_alt"/>
    <property type="match status" value="1"/>
</dbReference>
<keyword evidence="1 8" id="KW-0028">Amino-acid biosynthesis</keyword>
<evidence type="ECO:0000313" key="12">
    <source>
        <dbReference type="Proteomes" id="UP000321764"/>
    </source>
</evidence>